<dbReference type="EMBL" id="CATNWA010014030">
    <property type="protein sequence ID" value="CAI9566332.1"/>
    <property type="molecule type" value="Genomic_DNA"/>
</dbReference>
<keyword evidence="3" id="KW-1185">Reference proteome</keyword>
<feature type="compositionally biased region" description="Polar residues" evidence="1">
    <location>
        <begin position="52"/>
        <end position="64"/>
    </location>
</feature>
<feature type="region of interest" description="Disordered" evidence="1">
    <location>
        <begin position="1"/>
        <end position="27"/>
    </location>
</feature>
<evidence type="ECO:0000313" key="3">
    <source>
        <dbReference type="Proteomes" id="UP001162483"/>
    </source>
</evidence>
<reference evidence="2" key="1">
    <citation type="submission" date="2023-05" db="EMBL/GenBank/DDBJ databases">
        <authorList>
            <person name="Stuckert A."/>
        </authorList>
    </citation>
    <scope>NUCLEOTIDE SEQUENCE</scope>
</reference>
<accession>A0ABN9D457</accession>
<protein>
    <submittedName>
        <fullName evidence="2">Uncharacterized protein</fullName>
    </submittedName>
</protein>
<evidence type="ECO:0000313" key="2">
    <source>
        <dbReference type="EMBL" id="CAI9566332.1"/>
    </source>
</evidence>
<comment type="caution">
    <text evidence="2">The sequence shown here is derived from an EMBL/GenBank/DDBJ whole genome shotgun (WGS) entry which is preliminary data.</text>
</comment>
<proteinExistence type="predicted"/>
<name>A0ABN9D457_9NEOB</name>
<feature type="region of interest" description="Disordered" evidence="1">
    <location>
        <begin position="52"/>
        <end position="103"/>
    </location>
</feature>
<evidence type="ECO:0000256" key="1">
    <source>
        <dbReference type="SAM" id="MobiDB-lite"/>
    </source>
</evidence>
<dbReference type="Proteomes" id="UP001162483">
    <property type="component" value="Unassembled WGS sequence"/>
</dbReference>
<sequence>MPYRATTDTQTTPETSCPTGLPRHAAPSRNFVPYRATKTLSPIQKLHALQGFQDTQTPPETSCPTGLPRHAAPSRNFMPLQGFQDTQTPSRNFMPYRATKIRR</sequence>
<gene>
    <name evidence="2" type="ORF">SPARVUS_LOCUS6358188</name>
</gene>
<feature type="compositionally biased region" description="Polar residues" evidence="1">
    <location>
        <begin position="1"/>
        <end position="18"/>
    </location>
</feature>
<organism evidence="2 3">
    <name type="scientific">Staurois parvus</name>
    <dbReference type="NCBI Taxonomy" id="386267"/>
    <lineage>
        <taxon>Eukaryota</taxon>
        <taxon>Metazoa</taxon>
        <taxon>Chordata</taxon>
        <taxon>Craniata</taxon>
        <taxon>Vertebrata</taxon>
        <taxon>Euteleostomi</taxon>
        <taxon>Amphibia</taxon>
        <taxon>Batrachia</taxon>
        <taxon>Anura</taxon>
        <taxon>Neobatrachia</taxon>
        <taxon>Ranoidea</taxon>
        <taxon>Ranidae</taxon>
        <taxon>Staurois</taxon>
    </lineage>
</organism>